<dbReference type="KEGG" id="pez:HWQ56_24755"/>
<dbReference type="InterPro" id="IPR012902">
    <property type="entry name" value="N_methyl_site"/>
</dbReference>
<reference evidence="2 3" key="1">
    <citation type="submission" date="2020-06" db="EMBL/GenBank/DDBJ databases">
        <title>Pseudomonas eucalypticola sp. nov., an endophyte of Eucalyptus dunnii leaves with biocontrol ability of eucalyptus leaf blight.</title>
        <authorList>
            <person name="Liu Y."/>
            <person name="Song Z."/>
            <person name="Zeng H."/>
            <person name="Lu M."/>
            <person name="Wang X."/>
            <person name="Lian X."/>
            <person name="Zhang Q."/>
        </authorList>
    </citation>
    <scope>NUCLEOTIDE SEQUENCE [LARGE SCALE GENOMIC DNA]</scope>
    <source>
        <strain evidence="2 3">NP-1</strain>
    </source>
</reference>
<organism evidence="2 3">
    <name type="scientific">Pseudomonas eucalypticola</name>
    <dbReference type="NCBI Taxonomy" id="2599595"/>
    <lineage>
        <taxon>Bacteria</taxon>
        <taxon>Pseudomonadati</taxon>
        <taxon>Pseudomonadota</taxon>
        <taxon>Gammaproteobacteria</taxon>
        <taxon>Pseudomonadales</taxon>
        <taxon>Pseudomonadaceae</taxon>
        <taxon>Pseudomonas</taxon>
    </lineage>
</organism>
<keyword evidence="1" id="KW-0812">Transmembrane</keyword>
<proteinExistence type="predicted"/>
<dbReference type="Pfam" id="PF07963">
    <property type="entry name" value="N_methyl"/>
    <property type="match status" value="1"/>
</dbReference>
<keyword evidence="1" id="KW-1133">Transmembrane helix</keyword>
<dbReference type="EMBL" id="CP056030">
    <property type="protein sequence ID" value="QKZ06811.1"/>
    <property type="molecule type" value="Genomic_DNA"/>
</dbReference>
<accession>A0A7D5I033</accession>
<evidence type="ECO:0000313" key="3">
    <source>
        <dbReference type="Proteomes" id="UP000509568"/>
    </source>
</evidence>
<keyword evidence="1" id="KW-0472">Membrane</keyword>
<feature type="transmembrane region" description="Helical" evidence="1">
    <location>
        <begin position="7"/>
        <end position="32"/>
    </location>
</feature>
<gene>
    <name evidence="2" type="ORF">HWQ56_24755</name>
</gene>
<evidence type="ECO:0000256" key="1">
    <source>
        <dbReference type="SAM" id="Phobius"/>
    </source>
</evidence>
<evidence type="ECO:0000313" key="2">
    <source>
        <dbReference type="EMBL" id="QKZ06811.1"/>
    </source>
</evidence>
<protein>
    <submittedName>
        <fullName evidence="2">Prepilin-type N-terminal cleavage/methylation domain-containing protein</fullName>
    </submittedName>
</protein>
<dbReference type="AlphaFoldDB" id="A0A7D5I033"/>
<dbReference type="Proteomes" id="UP000509568">
    <property type="component" value="Chromosome"/>
</dbReference>
<name>A0A7D5I033_9PSED</name>
<dbReference type="RefSeq" id="WP_158153809.1">
    <property type="nucleotide sequence ID" value="NZ_CP056030.1"/>
</dbReference>
<sequence>MRKHCAGFGLIELMVAILLGLIILLGVLQIFVSAKNTYLAQNASAAMQEDARYALSKMVQEIRMVGMFGCVETVTPDATAADFIAAQVSPITYVTTTVGTVTTGTLTLITGDVGSSTTPTWTILTDCVTSPSTVSAGAKTATGMIALPIRKVIYTYNSTTQQLLTVSGTTQSVLISNVAAMSVLFGMAADTSVGSPITSYTATPASAANIRSVRITLTLSDPNGRVANQTFNVVAAIRNRLP</sequence>
<keyword evidence="3" id="KW-1185">Reference proteome</keyword>